<name>A0AAD9JD48_9ANNE</name>
<dbReference type="Proteomes" id="UP001208570">
    <property type="component" value="Unassembled WGS sequence"/>
</dbReference>
<gene>
    <name evidence="2" type="ORF">LSH36_402g00015</name>
</gene>
<keyword evidence="3" id="KW-1185">Reference proteome</keyword>
<keyword evidence="1" id="KW-1133">Transmembrane helix</keyword>
<dbReference type="GO" id="GO:0005739">
    <property type="term" value="C:mitochondrion"/>
    <property type="evidence" value="ECO:0007669"/>
    <property type="project" value="GOC"/>
</dbReference>
<feature type="transmembrane region" description="Helical" evidence="1">
    <location>
        <begin position="7"/>
        <end position="26"/>
    </location>
</feature>
<proteinExistence type="predicted"/>
<dbReference type="GO" id="GO:0016020">
    <property type="term" value="C:membrane"/>
    <property type="evidence" value="ECO:0007669"/>
    <property type="project" value="InterPro"/>
</dbReference>
<organism evidence="2 3">
    <name type="scientific">Paralvinella palmiformis</name>
    <dbReference type="NCBI Taxonomy" id="53620"/>
    <lineage>
        <taxon>Eukaryota</taxon>
        <taxon>Metazoa</taxon>
        <taxon>Spiralia</taxon>
        <taxon>Lophotrochozoa</taxon>
        <taxon>Annelida</taxon>
        <taxon>Polychaeta</taxon>
        <taxon>Sedentaria</taxon>
        <taxon>Canalipalpata</taxon>
        <taxon>Terebellida</taxon>
        <taxon>Terebelliformia</taxon>
        <taxon>Alvinellidae</taxon>
        <taxon>Paralvinella</taxon>
    </lineage>
</organism>
<evidence type="ECO:0000256" key="1">
    <source>
        <dbReference type="SAM" id="Phobius"/>
    </source>
</evidence>
<dbReference type="EMBL" id="JAODUP010000402">
    <property type="protein sequence ID" value="KAK2150508.1"/>
    <property type="molecule type" value="Genomic_DNA"/>
</dbReference>
<evidence type="ECO:0000313" key="2">
    <source>
        <dbReference type="EMBL" id="KAK2150508.1"/>
    </source>
</evidence>
<keyword evidence="1" id="KW-0812">Transmembrane</keyword>
<keyword evidence="1" id="KW-0472">Membrane</keyword>
<dbReference type="AlphaFoldDB" id="A0AAD9JD48"/>
<accession>A0AAD9JD48</accession>
<comment type="caution">
    <text evidence="2">The sequence shown here is derived from an EMBL/GenBank/DDBJ whole genome shotgun (WGS) entry which is preliminary data.</text>
</comment>
<evidence type="ECO:0000313" key="3">
    <source>
        <dbReference type="Proteomes" id="UP001208570"/>
    </source>
</evidence>
<sequence length="66" mass="7629">MLNLQRLSLGVAGFVVVIAAVMYPIAVDPYLRPQKWEDARQEAYTRPRASQVNYMKQLMENSEKKD</sequence>
<reference evidence="2" key="1">
    <citation type="journal article" date="2023" name="Mol. Biol. Evol.">
        <title>Third-Generation Sequencing Reveals the Adaptive Role of the Epigenome in Three Deep-Sea Polychaetes.</title>
        <authorList>
            <person name="Perez M."/>
            <person name="Aroh O."/>
            <person name="Sun Y."/>
            <person name="Lan Y."/>
            <person name="Juniper S.K."/>
            <person name="Young C.R."/>
            <person name="Angers B."/>
            <person name="Qian P.Y."/>
        </authorList>
    </citation>
    <scope>NUCLEOTIDE SEQUENCE</scope>
    <source>
        <strain evidence="2">P08H-3</strain>
    </source>
</reference>
<dbReference type="InterPro" id="IPR027917">
    <property type="entry name" value="MITRAC7/Phoenixin"/>
</dbReference>
<dbReference type="GO" id="GO:0033617">
    <property type="term" value="P:mitochondrial respiratory chain complex IV assembly"/>
    <property type="evidence" value="ECO:0007669"/>
    <property type="project" value="InterPro"/>
</dbReference>
<dbReference type="Pfam" id="PF15061">
    <property type="entry name" value="MITRAC7_Phoenixin"/>
    <property type="match status" value="1"/>
</dbReference>
<protein>
    <submittedName>
        <fullName evidence="2">Uncharacterized protein</fullName>
    </submittedName>
</protein>